<dbReference type="Gene3D" id="2.40.50.100">
    <property type="match status" value="1"/>
</dbReference>
<reference evidence="3 4" key="1">
    <citation type="submission" date="2022-10" db="EMBL/GenBank/DDBJ databases">
        <title>The complete genomes of actinobacterial strains from the NBC collection.</title>
        <authorList>
            <person name="Joergensen T.S."/>
            <person name="Alvarez Arevalo M."/>
            <person name="Sterndorff E.B."/>
            <person name="Faurdal D."/>
            <person name="Vuksanovic O."/>
            <person name="Mourched A.-S."/>
            <person name="Charusanti P."/>
            <person name="Shaw S."/>
            <person name="Blin K."/>
            <person name="Weber T."/>
        </authorList>
    </citation>
    <scope>NUCLEOTIDE SEQUENCE [LARGE SCALE GENOMIC DNA]</scope>
    <source>
        <strain evidence="3 4">NBC_01247</strain>
    </source>
</reference>
<dbReference type="PROSITE" id="PS50968">
    <property type="entry name" value="BIOTINYL_LIPOYL"/>
    <property type="match status" value="1"/>
</dbReference>
<dbReference type="EMBL" id="CP108482">
    <property type="protein sequence ID" value="WUS55007.1"/>
    <property type="molecule type" value="Genomic_DNA"/>
</dbReference>
<dbReference type="SUPFAM" id="SSF51230">
    <property type="entry name" value="Single hybrid motif"/>
    <property type="match status" value="1"/>
</dbReference>
<protein>
    <recommendedName>
        <fullName evidence="2">Lipoyl-binding domain-containing protein</fullName>
    </recommendedName>
</protein>
<sequence length="110" mass="11462">MAEFTMPALGADMTEGTLLEWLVQPGDQVHKGDIVAVVDTAKAAIEVECFENGVVERLLVEPAETVPVGTPLAVIGPAAAAAERELTTQPAEPVAPGPTPPVRRLAEEVP</sequence>
<keyword evidence="4" id="KW-1185">Reference proteome</keyword>
<dbReference type="PANTHER" id="PTHR23151:SF90">
    <property type="entry name" value="DIHYDROLIPOYLLYSINE-RESIDUE ACETYLTRANSFERASE COMPONENT OF PYRUVATE DEHYDROGENASE COMPLEX, MITOCHONDRIAL-RELATED"/>
    <property type="match status" value="1"/>
</dbReference>
<evidence type="ECO:0000313" key="3">
    <source>
        <dbReference type="EMBL" id="WUS55007.1"/>
    </source>
</evidence>
<dbReference type="InterPro" id="IPR000089">
    <property type="entry name" value="Biotin_lipoyl"/>
</dbReference>
<dbReference type="Pfam" id="PF00364">
    <property type="entry name" value="Biotin_lipoyl"/>
    <property type="match status" value="1"/>
</dbReference>
<feature type="domain" description="Lipoyl-binding" evidence="2">
    <location>
        <begin position="1"/>
        <end position="76"/>
    </location>
</feature>
<dbReference type="CDD" id="cd06849">
    <property type="entry name" value="lipoyl_domain"/>
    <property type="match status" value="1"/>
</dbReference>
<evidence type="ECO:0000313" key="4">
    <source>
        <dbReference type="Proteomes" id="UP001432014"/>
    </source>
</evidence>
<feature type="region of interest" description="Disordered" evidence="1">
    <location>
        <begin position="83"/>
        <end position="110"/>
    </location>
</feature>
<evidence type="ECO:0000256" key="1">
    <source>
        <dbReference type="SAM" id="MobiDB-lite"/>
    </source>
</evidence>
<dbReference type="InterPro" id="IPR045257">
    <property type="entry name" value="E2/Pdx1"/>
</dbReference>
<dbReference type="RefSeq" id="WP_329500440.1">
    <property type="nucleotide sequence ID" value="NZ_CP108460.1"/>
</dbReference>
<proteinExistence type="predicted"/>
<organism evidence="3 4">
    <name type="scientific">Kitasatospora herbaricolor</name>
    <dbReference type="NCBI Taxonomy" id="68217"/>
    <lineage>
        <taxon>Bacteria</taxon>
        <taxon>Bacillati</taxon>
        <taxon>Actinomycetota</taxon>
        <taxon>Actinomycetes</taxon>
        <taxon>Kitasatosporales</taxon>
        <taxon>Streptomycetaceae</taxon>
        <taxon>Kitasatospora</taxon>
    </lineage>
</organism>
<dbReference type="InterPro" id="IPR011053">
    <property type="entry name" value="Single_hybrid_motif"/>
</dbReference>
<evidence type="ECO:0000259" key="2">
    <source>
        <dbReference type="PROSITE" id="PS50968"/>
    </source>
</evidence>
<name>A0ABZ1W2F4_9ACTN</name>
<dbReference type="PANTHER" id="PTHR23151">
    <property type="entry name" value="DIHYDROLIPOAMIDE ACETYL/SUCCINYL-TRANSFERASE-RELATED"/>
    <property type="match status" value="1"/>
</dbReference>
<gene>
    <name evidence="3" type="ORF">OG469_05455</name>
</gene>
<accession>A0ABZ1W2F4</accession>
<dbReference type="Proteomes" id="UP001432014">
    <property type="component" value="Chromosome"/>
</dbReference>